<dbReference type="EMBL" id="VOSW01000190">
    <property type="protein sequence ID" value="KAE8753601.1"/>
    <property type="molecule type" value="Genomic_DNA"/>
</dbReference>
<dbReference type="RefSeq" id="WP_154567645.1">
    <property type="nucleotide sequence ID" value="NZ_VOSW01000190.1"/>
</dbReference>
<dbReference type="Proteomes" id="UP000463700">
    <property type="component" value="Unassembled WGS sequence"/>
</dbReference>
<accession>A0A6N6VZR6</accession>
<proteinExistence type="predicted"/>
<sequence>MYRASSAMTPELAELLDACATFAPAAREQRIFMRFMVVPMLARKLDALRIALRAAPQRAFGQALIDQIARALSDACARLDLRSRLDQWRHRR</sequence>
<evidence type="ECO:0000313" key="1">
    <source>
        <dbReference type="EMBL" id="KAE8753601.1"/>
    </source>
</evidence>
<name>A0A6N6VZR6_9BURK</name>
<protein>
    <submittedName>
        <fullName evidence="1">Uncharacterized protein</fullName>
    </submittedName>
</protein>
<comment type="caution">
    <text evidence="1">The sequence shown here is derived from an EMBL/GenBank/DDBJ whole genome shotgun (WGS) entry which is preliminary data.</text>
</comment>
<evidence type="ECO:0000313" key="2">
    <source>
        <dbReference type="Proteomes" id="UP000463700"/>
    </source>
</evidence>
<dbReference type="AlphaFoldDB" id="A0A6N6VZR6"/>
<gene>
    <name evidence="1" type="ORF">FSO04_44275</name>
</gene>
<organism evidence="1 2">
    <name type="scientific">Paraburkholderia madseniana</name>
    <dbReference type="NCBI Taxonomy" id="2599607"/>
    <lineage>
        <taxon>Bacteria</taxon>
        <taxon>Pseudomonadati</taxon>
        <taxon>Pseudomonadota</taxon>
        <taxon>Betaproteobacteria</taxon>
        <taxon>Burkholderiales</taxon>
        <taxon>Burkholderiaceae</taxon>
        <taxon>Paraburkholderia</taxon>
    </lineage>
</organism>
<reference evidence="1 2" key="1">
    <citation type="journal article" date="2020" name="Int. J. Syst. Evol. Microbiol.">
        <title>Paraburkholderia madseniana sp. nov., a phenolic acid-degrading bacterium isolated from acidic forest soil.</title>
        <authorList>
            <person name="Wilhelm R.C."/>
            <person name="Murphy S.J.L."/>
            <person name="Feriancek N.M."/>
            <person name="Karasz D.C."/>
            <person name="DeRito C.M."/>
            <person name="Newman J.D."/>
            <person name="Buckley D.H."/>
        </authorList>
    </citation>
    <scope>NUCLEOTIDE SEQUENCE [LARGE SCALE GENOMIC DNA]</scope>
    <source>
        <strain evidence="1 2">RP11</strain>
    </source>
</reference>
<dbReference type="OrthoDB" id="9035763at2"/>